<feature type="chain" id="PRO_5015746793" evidence="4">
    <location>
        <begin position="21"/>
        <end position="570"/>
    </location>
</feature>
<evidence type="ECO:0000256" key="4">
    <source>
        <dbReference type="SAM" id="SignalP"/>
    </source>
</evidence>
<evidence type="ECO:0000256" key="1">
    <source>
        <dbReference type="ARBA" id="ARBA00005695"/>
    </source>
</evidence>
<comment type="caution">
    <text evidence="6">The sequence shown here is derived from an EMBL/GenBank/DDBJ whole genome shotgun (WGS) entry which is preliminary data.</text>
</comment>
<comment type="similarity">
    <text evidence="1">Belongs to the bacterial solute-binding protein 5 family.</text>
</comment>
<evidence type="ECO:0000259" key="5">
    <source>
        <dbReference type="Pfam" id="PF00496"/>
    </source>
</evidence>
<protein>
    <submittedName>
        <fullName evidence="6">Peptide ABC transporter substrate-binding protein</fullName>
    </submittedName>
</protein>
<proteinExistence type="inferred from homology"/>
<name>A0A2S8F0J3_9BACT</name>
<dbReference type="InterPro" id="IPR000914">
    <property type="entry name" value="SBP_5_dom"/>
</dbReference>
<reference evidence="6 7" key="1">
    <citation type="submission" date="2018-02" db="EMBL/GenBank/DDBJ databases">
        <title>Comparative genomes isolates from brazilian mangrove.</title>
        <authorList>
            <person name="Araujo J.E."/>
            <person name="Taketani R.G."/>
            <person name="Silva M.C.P."/>
            <person name="Loureco M.V."/>
            <person name="Andreote F.D."/>
        </authorList>
    </citation>
    <scope>NUCLEOTIDE SEQUENCE [LARGE SCALE GENOMIC DNA]</scope>
    <source>
        <strain evidence="6 7">HEX-2 MGV</strain>
    </source>
</reference>
<dbReference type="RefSeq" id="WP_105358254.1">
    <property type="nucleotide sequence ID" value="NZ_PUIA01000074.1"/>
</dbReference>
<dbReference type="Gene3D" id="3.40.190.10">
    <property type="entry name" value="Periplasmic binding protein-like II"/>
    <property type="match status" value="1"/>
</dbReference>
<evidence type="ECO:0000313" key="7">
    <source>
        <dbReference type="Proteomes" id="UP000240009"/>
    </source>
</evidence>
<gene>
    <name evidence="6" type="ORF">C5Y96_22800</name>
</gene>
<dbReference type="GO" id="GO:0015833">
    <property type="term" value="P:peptide transport"/>
    <property type="evidence" value="ECO:0007669"/>
    <property type="project" value="TreeGrafter"/>
</dbReference>
<organism evidence="6 7">
    <name type="scientific">Blastopirellula marina</name>
    <dbReference type="NCBI Taxonomy" id="124"/>
    <lineage>
        <taxon>Bacteria</taxon>
        <taxon>Pseudomonadati</taxon>
        <taxon>Planctomycetota</taxon>
        <taxon>Planctomycetia</taxon>
        <taxon>Pirellulales</taxon>
        <taxon>Pirellulaceae</taxon>
        <taxon>Blastopirellula</taxon>
    </lineage>
</organism>
<evidence type="ECO:0000313" key="6">
    <source>
        <dbReference type="EMBL" id="PQO25653.1"/>
    </source>
</evidence>
<dbReference type="Gene3D" id="3.10.105.10">
    <property type="entry name" value="Dipeptide-binding Protein, Domain 3"/>
    <property type="match status" value="1"/>
</dbReference>
<feature type="domain" description="Solute-binding protein family 5" evidence="5">
    <location>
        <begin position="92"/>
        <end position="347"/>
    </location>
</feature>
<keyword evidence="3 4" id="KW-0732">Signal</keyword>
<dbReference type="SUPFAM" id="SSF53850">
    <property type="entry name" value="Periplasmic binding protein-like II"/>
    <property type="match status" value="1"/>
</dbReference>
<dbReference type="EMBL" id="PUIA01000074">
    <property type="protein sequence ID" value="PQO25653.1"/>
    <property type="molecule type" value="Genomic_DNA"/>
</dbReference>
<dbReference type="Gene3D" id="3.90.76.10">
    <property type="entry name" value="Dipeptide-binding Protein, Domain 1"/>
    <property type="match status" value="1"/>
</dbReference>
<accession>A0A2S8F0J3</accession>
<dbReference type="OrthoDB" id="9796817at2"/>
<dbReference type="PANTHER" id="PTHR30290:SF9">
    <property type="entry name" value="OLIGOPEPTIDE-BINDING PROTEIN APPA"/>
    <property type="match status" value="1"/>
</dbReference>
<dbReference type="Pfam" id="PF00496">
    <property type="entry name" value="SBP_bac_5"/>
    <property type="match status" value="1"/>
</dbReference>
<keyword evidence="2" id="KW-0813">Transport</keyword>
<dbReference type="InterPro" id="IPR039424">
    <property type="entry name" value="SBP_5"/>
</dbReference>
<dbReference type="PANTHER" id="PTHR30290">
    <property type="entry name" value="PERIPLASMIC BINDING COMPONENT OF ABC TRANSPORTER"/>
    <property type="match status" value="1"/>
</dbReference>
<dbReference type="CDD" id="cd00995">
    <property type="entry name" value="PBP2_NikA_DppA_OppA_like"/>
    <property type="match status" value="1"/>
</dbReference>
<dbReference type="GO" id="GO:1904680">
    <property type="term" value="F:peptide transmembrane transporter activity"/>
    <property type="evidence" value="ECO:0007669"/>
    <property type="project" value="TreeGrafter"/>
</dbReference>
<evidence type="ECO:0000256" key="3">
    <source>
        <dbReference type="ARBA" id="ARBA00022729"/>
    </source>
</evidence>
<evidence type="ECO:0000256" key="2">
    <source>
        <dbReference type="ARBA" id="ARBA00022448"/>
    </source>
</evidence>
<feature type="signal peptide" evidence="4">
    <location>
        <begin position="1"/>
        <end position="20"/>
    </location>
</feature>
<dbReference type="Proteomes" id="UP000240009">
    <property type="component" value="Unassembled WGS sequence"/>
</dbReference>
<dbReference type="AlphaFoldDB" id="A0A2S8F0J3"/>
<sequence>MPRTSPGCLLVPLLSFLLVASWGTRQVAGQSDPIQPIKLRADDAWSRASTKLVKGSHVKVFIPSLPYLYTSHAINGALIRPAANQRGWEYDMAVDHQQIDDTTYEFQLRRGVRFQDGTPFNADAVVMNMESFKKKPVQYSKIDEVFDYVEKVDDYTVRFHLTQKYGSFMNDVIWMQFYTEEYLKRNPGGWNGKANCPNLSMPGPYGLGPYMLSEGYIEGDRQTSKAVLKANPYYWDPNYPKVETITVFTDLDSQEAKQMALYQEGQLDITIIPPEDKVETILSDYSKLVISPSTDNIAIHINMINGHPKLKDKEVRNALNEAINRHNLLHFVYENEGTLSPISPYFPGVGAVSQHLLPTPENFDPHDKEVHQRLRQLLDGLQLRVLTQDRFLPLWRGIETHFAQVGVTLDIHVTNSEKEIFQQLLTTYQGKNSEHWDLLIWGNDDWYFNHPFSVFLVFRANNAWSTLLPDPVMNGYLEEMFQATVDEPEFASICEKIMRHAYDQGYMLFVPTPNKVFAVNKEVVFHPYRMACMPLWRIEITNQHWSVRRSQQPYPQTLRRPVEISRVQIK</sequence>